<evidence type="ECO:0000313" key="4">
    <source>
        <dbReference type="Ensembl" id="ENSHHUP00000053849.1"/>
    </source>
</evidence>
<feature type="domain" description="Ig-like" evidence="3">
    <location>
        <begin position="303"/>
        <end position="389"/>
    </location>
</feature>
<reference evidence="5" key="1">
    <citation type="submission" date="2018-06" db="EMBL/GenBank/DDBJ databases">
        <title>Genome assembly of Danube salmon.</title>
        <authorList>
            <person name="Macqueen D.J."/>
            <person name="Gundappa M.K."/>
        </authorList>
    </citation>
    <scope>NUCLEOTIDE SEQUENCE [LARGE SCALE GENOMIC DNA]</scope>
</reference>
<protein>
    <recommendedName>
        <fullName evidence="3">Ig-like domain-containing protein</fullName>
    </recommendedName>
</protein>
<dbReference type="InterPro" id="IPR003599">
    <property type="entry name" value="Ig_sub"/>
</dbReference>
<dbReference type="AlphaFoldDB" id="A0A4W5NY77"/>
<dbReference type="Ensembl" id="ENSHHUT00000055724.1">
    <property type="protein sequence ID" value="ENSHHUP00000053849.1"/>
    <property type="gene ID" value="ENSHHUG00000032335.1"/>
</dbReference>
<dbReference type="InterPro" id="IPR013783">
    <property type="entry name" value="Ig-like_fold"/>
</dbReference>
<dbReference type="Pfam" id="PF07679">
    <property type="entry name" value="I-set"/>
    <property type="match status" value="3"/>
</dbReference>
<keyword evidence="5" id="KW-1185">Reference proteome</keyword>
<dbReference type="PANTHER" id="PTHR47633:SF4">
    <property type="entry name" value="MYOPALLADIN ISOFORM X1"/>
    <property type="match status" value="1"/>
</dbReference>
<dbReference type="FunFam" id="2.60.40.10:FF:000031">
    <property type="entry name" value="Myosin-binding protein C, slow type"/>
    <property type="match status" value="1"/>
</dbReference>
<sequence length="402" mass="43991">WIALFTTMSLQNSTKISEQVMKKEIVYGEVESYTEIKASHTQMVMTEGQSLTPRANIPGASDIRWILNGMELANSEDYRYGVSGNNHKMFIKKVSQYEQGVITCEAKTKHGLVKCQFDTTVTEAQSDASSFIVQPRSQNVNEGQNIKFTCEIAGEPAPEIECLKDNIMKHKLIFYSPSLLTGIYDLKQETELFKKCIILTALVEEPAKIVIKEQSAGAASMHSDSFSATSVHMAGASMTQEGSFQSQFESMSAASVSAITSESMVSMSSSSMTEMMSSHAISTHGSSMSALIHGGGKGEMHFPLPYSDISIEPRKTLSVSCGFSGHPTPEIEWARSGKQCDEESDRFHIEATEDLTTLVIPCVKENDAGAYTLKLSNKLGSAMATVNIHIRSSTSLQKQCHL</sequence>
<dbReference type="SMART" id="SM00409">
    <property type="entry name" value="IG"/>
    <property type="match status" value="2"/>
</dbReference>
<dbReference type="STRING" id="62062.ENSHHUP00000053849"/>
<accession>A0A4W5NY77</accession>
<dbReference type="InterPro" id="IPR007110">
    <property type="entry name" value="Ig-like_dom"/>
</dbReference>
<dbReference type="PROSITE" id="PS50835">
    <property type="entry name" value="IG_LIKE"/>
    <property type="match status" value="1"/>
</dbReference>
<evidence type="ECO:0000313" key="5">
    <source>
        <dbReference type="Proteomes" id="UP000314982"/>
    </source>
</evidence>
<dbReference type="Gene3D" id="2.60.40.10">
    <property type="entry name" value="Immunoglobulins"/>
    <property type="match status" value="3"/>
</dbReference>
<dbReference type="Proteomes" id="UP000314982">
    <property type="component" value="Unassembled WGS sequence"/>
</dbReference>
<reference evidence="4" key="2">
    <citation type="submission" date="2025-08" db="UniProtKB">
        <authorList>
            <consortium name="Ensembl"/>
        </authorList>
    </citation>
    <scope>IDENTIFICATION</scope>
</reference>
<evidence type="ECO:0000256" key="2">
    <source>
        <dbReference type="ARBA" id="ARBA00023319"/>
    </source>
</evidence>
<evidence type="ECO:0000256" key="1">
    <source>
        <dbReference type="ARBA" id="ARBA00022737"/>
    </source>
</evidence>
<dbReference type="InterPro" id="IPR036179">
    <property type="entry name" value="Ig-like_dom_sf"/>
</dbReference>
<proteinExistence type="predicted"/>
<keyword evidence="1" id="KW-0677">Repeat</keyword>
<dbReference type="CDD" id="cd00096">
    <property type="entry name" value="Ig"/>
    <property type="match status" value="1"/>
</dbReference>
<dbReference type="PANTHER" id="PTHR47633">
    <property type="entry name" value="IMMUNOGLOBULIN"/>
    <property type="match status" value="1"/>
</dbReference>
<reference evidence="4" key="3">
    <citation type="submission" date="2025-09" db="UniProtKB">
        <authorList>
            <consortium name="Ensembl"/>
        </authorList>
    </citation>
    <scope>IDENTIFICATION</scope>
</reference>
<organism evidence="4 5">
    <name type="scientific">Hucho hucho</name>
    <name type="common">huchen</name>
    <dbReference type="NCBI Taxonomy" id="62062"/>
    <lineage>
        <taxon>Eukaryota</taxon>
        <taxon>Metazoa</taxon>
        <taxon>Chordata</taxon>
        <taxon>Craniata</taxon>
        <taxon>Vertebrata</taxon>
        <taxon>Euteleostomi</taxon>
        <taxon>Actinopterygii</taxon>
        <taxon>Neopterygii</taxon>
        <taxon>Teleostei</taxon>
        <taxon>Protacanthopterygii</taxon>
        <taxon>Salmoniformes</taxon>
        <taxon>Salmonidae</taxon>
        <taxon>Salmoninae</taxon>
        <taxon>Hucho</taxon>
    </lineage>
</organism>
<dbReference type="SUPFAM" id="SSF48726">
    <property type="entry name" value="Immunoglobulin"/>
    <property type="match status" value="3"/>
</dbReference>
<evidence type="ECO:0000259" key="3">
    <source>
        <dbReference type="PROSITE" id="PS50835"/>
    </source>
</evidence>
<dbReference type="InterPro" id="IPR013098">
    <property type="entry name" value="Ig_I-set"/>
</dbReference>
<name>A0A4W5NY77_9TELE</name>
<keyword evidence="2" id="KW-0393">Immunoglobulin domain</keyword>
<dbReference type="GeneTree" id="ENSGT01110000267173"/>